<evidence type="ECO:0000313" key="3">
    <source>
        <dbReference type="Proteomes" id="UP000230767"/>
    </source>
</evidence>
<dbReference type="EMBL" id="PFLW01000086">
    <property type="protein sequence ID" value="PIY88518.1"/>
    <property type="molecule type" value="Genomic_DNA"/>
</dbReference>
<dbReference type="NCBIfam" id="TIGR02532">
    <property type="entry name" value="IV_pilin_GFxxxE"/>
    <property type="match status" value="1"/>
</dbReference>
<dbReference type="InterPro" id="IPR012902">
    <property type="entry name" value="N_methyl_site"/>
</dbReference>
<gene>
    <name evidence="2" type="ORF">COY73_03545</name>
</gene>
<dbReference type="Pfam" id="PF07963">
    <property type="entry name" value="N_methyl"/>
    <property type="match status" value="1"/>
</dbReference>
<evidence type="ECO:0000313" key="2">
    <source>
        <dbReference type="EMBL" id="PIY88518.1"/>
    </source>
</evidence>
<dbReference type="AlphaFoldDB" id="A0A2M7R5Z2"/>
<reference evidence="3" key="1">
    <citation type="submission" date="2017-09" db="EMBL/GenBank/DDBJ databases">
        <title>Depth-based differentiation of microbial function through sediment-hosted aquifers and enrichment of novel symbionts in the deep terrestrial subsurface.</title>
        <authorList>
            <person name="Probst A.J."/>
            <person name="Ladd B."/>
            <person name="Jarett J.K."/>
            <person name="Geller-Mcgrath D.E."/>
            <person name="Sieber C.M.K."/>
            <person name="Emerson J.B."/>
            <person name="Anantharaman K."/>
            <person name="Thomas B.C."/>
            <person name="Malmstrom R."/>
            <person name="Stieglmeier M."/>
            <person name="Klingl A."/>
            <person name="Woyke T."/>
            <person name="Ryan C.M."/>
            <person name="Banfield J.F."/>
        </authorList>
    </citation>
    <scope>NUCLEOTIDE SEQUENCE [LARGE SCALE GENOMIC DNA]</scope>
</reference>
<organism evidence="2 3">
    <name type="scientific">Candidatus Nealsonbacteria bacterium CG_4_10_14_0_8_um_filter_37_14</name>
    <dbReference type="NCBI Taxonomy" id="1974684"/>
    <lineage>
        <taxon>Bacteria</taxon>
        <taxon>Candidatus Nealsoniibacteriota</taxon>
    </lineage>
</organism>
<sequence>MEFQNQKGFSLCELLVVLAIFIIVVIAISSLHLMTQQAYQKGQDLAEVNQNGRVILERMTREIRQAKELVTELPDALDSEIPPQATDSCEFEDGHGPEPYHYIRYFKQDKEAKREVKRYYFASNPDEFLPWNATSSEEDLVATTTEGPETIGEYVLDLKFWGSPVINIFLTLEKNDKKIDLNTKIFGRNL</sequence>
<proteinExistence type="predicted"/>
<evidence type="ECO:0008006" key="4">
    <source>
        <dbReference type="Google" id="ProtNLM"/>
    </source>
</evidence>
<keyword evidence="1" id="KW-0812">Transmembrane</keyword>
<comment type="caution">
    <text evidence="2">The sequence shown here is derived from an EMBL/GenBank/DDBJ whole genome shotgun (WGS) entry which is preliminary data.</text>
</comment>
<accession>A0A2M7R5Z2</accession>
<keyword evidence="1" id="KW-1133">Transmembrane helix</keyword>
<feature type="transmembrane region" description="Helical" evidence="1">
    <location>
        <begin position="12"/>
        <end position="34"/>
    </location>
</feature>
<evidence type="ECO:0000256" key="1">
    <source>
        <dbReference type="SAM" id="Phobius"/>
    </source>
</evidence>
<dbReference type="Proteomes" id="UP000230767">
    <property type="component" value="Unassembled WGS sequence"/>
</dbReference>
<protein>
    <recommendedName>
        <fullName evidence="4">Type II secretion system protein J</fullName>
    </recommendedName>
</protein>
<keyword evidence="1" id="KW-0472">Membrane</keyword>
<name>A0A2M7R5Z2_9BACT</name>